<protein>
    <submittedName>
        <fullName evidence="1">Uncharacterized protein</fullName>
    </submittedName>
</protein>
<keyword evidence="2" id="KW-1185">Reference proteome</keyword>
<comment type="caution">
    <text evidence="1">The sequence shown here is derived from an EMBL/GenBank/DDBJ whole genome shotgun (WGS) entry which is preliminary data.</text>
</comment>
<organism evidence="1 2">
    <name type="scientific">Vespula germanica</name>
    <name type="common">German yellow jacket</name>
    <name type="synonym">Paravespula germanica</name>
    <dbReference type="NCBI Taxonomy" id="30212"/>
    <lineage>
        <taxon>Eukaryota</taxon>
        <taxon>Metazoa</taxon>
        <taxon>Ecdysozoa</taxon>
        <taxon>Arthropoda</taxon>
        <taxon>Hexapoda</taxon>
        <taxon>Insecta</taxon>
        <taxon>Pterygota</taxon>
        <taxon>Neoptera</taxon>
        <taxon>Endopterygota</taxon>
        <taxon>Hymenoptera</taxon>
        <taxon>Apocrita</taxon>
        <taxon>Aculeata</taxon>
        <taxon>Vespoidea</taxon>
        <taxon>Vespidae</taxon>
        <taxon>Vespinae</taxon>
        <taxon>Vespula</taxon>
    </lineage>
</organism>
<sequence>MPKWPPQIVAQEGNYQTTELFLKVPQNSSKMAFSHILILPCCHSECSYIGTKQRRGYMPKWPPQIVAQEGNYYTIELFSKVSQNSSKMALSHILILPCCHSKCSYIVVMLDHCGIAVRQVNLEIFADVFRACINEDLNCGMCSIVVVRARSKEEAVCRRGPHKLWLKRATFRLLSYFRSFDRTLREWLLVIF</sequence>
<dbReference type="Proteomes" id="UP000617340">
    <property type="component" value="Unassembled WGS sequence"/>
</dbReference>
<dbReference type="EMBL" id="JACSDZ010000013">
    <property type="protein sequence ID" value="KAF7388748.1"/>
    <property type="molecule type" value="Genomic_DNA"/>
</dbReference>
<gene>
    <name evidence="1" type="ORF">HZH68_012690</name>
</gene>
<proteinExistence type="predicted"/>
<dbReference type="AlphaFoldDB" id="A0A834JI14"/>
<evidence type="ECO:0000313" key="2">
    <source>
        <dbReference type="Proteomes" id="UP000617340"/>
    </source>
</evidence>
<reference evidence="1" key="1">
    <citation type="journal article" date="2020" name="G3 (Bethesda)">
        <title>High-Quality Assemblies for Three Invasive Social Wasps from the &lt;i&gt;Vespula&lt;/i&gt; Genus.</title>
        <authorList>
            <person name="Harrop T.W.R."/>
            <person name="Guhlin J."/>
            <person name="McLaughlin G.M."/>
            <person name="Permina E."/>
            <person name="Stockwell P."/>
            <person name="Gilligan J."/>
            <person name="Le Lec M.F."/>
            <person name="Gruber M.A.M."/>
            <person name="Quinn O."/>
            <person name="Lovegrove M."/>
            <person name="Duncan E.J."/>
            <person name="Remnant E.J."/>
            <person name="Van Eeckhoven J."/>
            <person name="Graham B."/>
            <person name="Knapp R.A."/>
            <person name="Langford K.W."/>
            <person name="Kronenberg Z."/>
            <person name="Press M.O."/>
            <person name="Eacker S.M."/>
            <person name="Wilson-Rankin E.E."/>
            <person name="Purcell J."/>
            <person name="Lester P.J."/>
            <person name="Dearden P.K."/>
        </authorList>
    </citation>
    <scope>NUCLEOTIDE SEQUENCE</scope>
    <source>
        <strain evidence="1">Linc-1</strain>
    </source>
</reference>
<evidence type="ECO:0000313" key="1">
    <source>
        <dbReference type="EMBL" id="KAF7388748.1"/>
    </source>
</evidence>
<accession>A0A834JI14</accession>
<name>A0A834JI14_VESGE</name>